<keyword evidence="3" id="KW-0378">Hydrolase</keyword>
<evidence type="ECO:0000256" key="1">
    <source>
        <dbReference type="SAM" id="MobiDB-lite"/>
    </source>
</evidence>
<proteinExistence type="predicted"/>
<dbReference type="InterPro" id="IPR006016">
    <property type="entry name" value="UspA"/>
</dbReference>
<dbReference type="CDD" id="cd23659">
    <property type="entry name" value="USP_At3g01520-like"/>
    <property type="match status" value="1"/>
</dbReference>
<dbReference type="Pfam" id="PF00582">
    <property type="entry name" value="Usp"/>
    <property type="match status" value="1"/>
</dbReference>
<accession>A0A1X2GCD3</accession>
<dbReference type="PANTHER" id="PTHR31964:SF140">
    <property type="entry name" value="UNIVERSAL STRESS PROTEIN FAMILY PROTEIN"/>
    <property type="match status" value="1"/>
</dbReference>
<evidence type="ECO:0000259" key="2">
    <source>
        <dbReference type="Pfam" id="PF00582"/>
    </source>
</evidence>
<reference evidence="3 4" key="1">
    <citation type="submission" date="2016-07" db="EMBL/GenBank/DDBJ databases">
        <title>Pervasive Adenine N6-methylation of Active Genes in Fungi.</title>
        <authorList>
            <consortium name="DOE Joint Genome Institute"/>
            <person name="Mondo S.J."/>
            <person name="Dannebaum R.O."/>
            <person name="Kuo R.C."/>
            <person name="Labutti K."/>
            <person name="Haridas S."/>
            <person name="Kuo A."/>
            <person name="Salamov A."/>
            <person name="Ahrendt S.R."/>
            <person name="Lipzen A."/>
            <person name="Sullivan W."/>
            <person name="Andreopoulos W.B."/>
            <person name="Clum A."/>
            <person name="Lindquist E."/>
            <person name="Daum C."/>
            <person name="Ramamoorthy G.K."/>
            <person name="Gryganskyi A."/>
            <person name="Culley D."/>
            <person name="Magnuson J.K."/>
            <person name="James T.Y."/>
            <person name="O'Malley M.A."/>
            <person name="Stajich J.E."/>
            <person name="Spatafora J.W."/>
            <person name="Visel A."/>
            <person name="Grigoriev I.V."/>
        </authorList>
    </citation>
    <scope>NUCLEOTIDE SEQUENCE [LARGE SCALE GENOMIC DNA]</scope>
    <source>
        <strain evidence="3 4">NRRL 3301</strain>
    </source>
</reference>
<dbReference type="PANTHER" id="PTHR31964">
    <property type="entry name" value="ADENINE NUCLEOTIDE ALPHA HYDROLASES-LIKE SUPERFAMILY PROTEIN"/>
    <property type="match status" value="1"/>
</dbReference>
<protein>
    <submittedName>
        <fullName evidence="3">Adenine nucleotide alpha hydrolases-like protein</fullName>
    </submittedName>
</protein>
<dbReference type="OrthoDB" id="843225at2759"/>
<dbReference type="Proteomes" id="UP000242146">
    <property type="component" value="Unassembled WGS sequence"/>
</dbReference>
<keyword evidence="4" id="KW-1185">Reference proteome</keyword>
<organism evidence="3 4">
    <name type="scientific">Hesseltinella vesiculosa</name>
    <dbReference type="NCBI Taxonomy" id="101127"/>
    <lineage>
        <taxon>Eukaryota</taxon>
        <taxon>Fungi</taxon>
        <taxon>Fungi incertae sedis</taxon>
        <taxon>Mucoromycota</taxon>
        <taxon>Mucoromycotina</taxon>
        <taxon>Mucoromycetes</taxon>
        <taxon>Mucorales</taxon>
        <taxon>Cunninghamellaceae</taxon>
        <taxon>Hesseltinella</taxon>
    </lineage>
</organism>
<dbReference type="SUPFAM" id="SSF52402">
    <property type="entry name" value="Adenine nucleotide alpha hydrolases-like"/>
    <property type="match status" value="1"/>
</dbReference>
<dbReference type="AlphaFoldDB" id="A0A1X2GCD3"/>
<dbReference type="STRING" id="101127.A0A1X2GCD3"/>
<gene>
    <name evidence="3" type="ORF">DM01DRAFT_1384773</name>
</gene>
<feature type="compositionally biased region" description="Polar residues" evidence="1">
    <location>
        <begin position="1"/>
        <end position="27"/>
    </location>
</feature>
<feature type="region of interest" description="Disordered" evidence="1">
    <location>
        <begin position="1"/>
        <end position="30"/>
    </location>
</feature>
<dbReference type="Gene3D" id="3.40.50.620">
    <property type="entry name" value="HUPs"/>
    <property type="match status" value="1"/>
</dbReference>
<dbReference type="GO" id="GO:0016787">
    <property type="term" value="F:hydrolase activity"/>
    <property type="evidence" value="ECO:0007669"/>
    <property type="project" value="UniProtKB-KW"/>
</dbReference>
<name>A0A1X2GCD3_9FUNG</name>
<comment type="caution">
    <text evidence="3">The sequence shown here is derived from an EMBL/GenBank/DDBJ whole genome shotgun (WGS) entry which is preliminary data.</text>
</comment>
<evidence type="ECO:0000313" key="3">
    <source>
        <dbReference type="EMBL" id="ORX50524.1"/>
    </source>
</evidence>
<feature type="domain" description="UspA" evidence="2">
    <location>
        <begin position="39"/>
        <end position="177"/>
    </location>
</feature>
<evidence type="ECO:0000313" key="4">
    <source>
        <dbReference type="Proteomes" id="UP000242146"/>
    </source>
</evidence>
<dbReference type="EMBL" id="MCGT01000023">
    <property type="protein sequence ID" value="ORX50524.1"/>
    <property type="molecule type" value="Genomic_DNA"/>
</dbReference>
<dbReference type="InterPro" id="IPR014729">
    <property type="entry name" value="Rossmann-like_a/b/a_fold"/>
</dbReference>
<sequence length="185" mass="20452">MSTSIADCSPTESSTLGSDLEVHSSTPHPEHSDQVKRVVCICLDESSGKVAFEWALDQFIQPATDMITLLHVRQLDIPIAPYMNAAGYLDEMSEERRDESHRLLKHYASILVRKKVACKAISMVGDPKSELVRKIKEIKADAVIVGSRNYGVLKRALLGSVSDHLAHHCPCTVIIAKPCEEHEHA</sequence>
<dbReference type="InterPro" id="IPR006015">
    <property type="entry name" value="Universal_stress_UspA"/>
</dbReference>
<dbReference type="PRINTS" id="PR01438">
    <property type="entry name" value="UNVRSLSTRESS"/>
</dbReference>